<protein>
    <submittedName>
        <fullName evidence="6">Class I SAM-dependent RNA methyltransferase</fullName>
    </submittedName>
</protein>
<dbReference type="Gene3D" id="2.40.50.1070">
    <property type="match status" value="1"/>
</dbReference>
<dbReference type="GO" id="GO:0006396">
    <property type="term" value="P:RNA processing"/>
    <property type="evidence" value="ECO:0007669"/>
    <property type="project" value="InterPro"/>
</dbReference>
<dbReference type="InterPro" id="IPR029063">
    <property type="entry name" value="SAM-dependent_MTases_sf"/>
</dbReference>
<dbReference type="PROSITE" id="PS01230">
    <property type="entry name" value="TRMA_1"/>
    <property type="match status" value="1"/>
</dbReference>
<keyword evidence="7" id="KW-1185">Reference proteome</keyword>
<dbReference type="PANTHER" id="PTHR11061">
    <property type="entry name" value="RNA M5U METHYLTRANSFERASE"/>
    <property type="match status" value="1"/>
</dbReference>
<dbReference type="EMBL" id="VOGC01000006">
    <property type="protein sequence ID" value="MQN01819.1"/>
    <property type="molecule type" value="Genomic_DNA"/>
</dbReference>
<dbReference type="GO" id="GO:0032259">
    <property type="term" value="P:methylation"/>
    <property type="evidence" value="ECO:0007669"/>
    <property type="project" value="UniProtKB-KW"/>
</dbReference>
<dbReference type="Proteomes" id="UP000460257">
    <property type="component" value="Unassembled WGS sequence"/>
</dbReference>
<evidence type="ECO:0000313" key="7">
    <source>
        <dbReference type="Proteomes" id="UP000460257"/>
    </source>
</evidence>
<name>A0A6N7J231_9FIRM</name>
<dbReference type="InterPro" id="IPR030390">
    <property type="entry name" value="MeTrfase_TrmA_AS"/>
</dbReference>
<dbReference type="Gene3D" id="2.40.50.140">
    <property type="entry name" value="Nucleic acid-binding proteins"/>
    <property type="match status" value="1"/>
</dbReference>
<dbReference type="PROSITE" id="PS51687">
    <property type="entry name" value="SAM_MT_RNA_M5U"/>
    <property type="match status" value="1"/>
</dbReference>
<comment type="similarity">
    <text evidence="4">Belongs to the class I-like SAM-binding methyltransferase superfamily. RNA M5U methyltransferase family.</text>
</comment>
<sequence length="502" mass="55851">MKKNDIVTGNVIDTVFPCTGKVAIEGTDRVASVKGVIPGQTVELRITRSSVDNTKGELRRIIKESDIESSSLCPHFCYPGEDGDRCGGCVYQTISYEDECRIKEHQIRKLFENTVPSFDQVFEGLTPSDSCTGYRNKMEYSFGNRVYGGGLEVGMHRKGAFYDIVSVPGCTICDPDFGLIIDSTRRYFKDTAFYRKGTHRGYLRHLLVRRAHFTGQILIDLVTADYLPESWSDDSKDSLRFSPFTDNRGGLTEEHPKMTSEEICDEKELLLGYVSVLRSLNLSGEIAGILHTRNNSLSDAVIDQGTEVLYGQDHFYEKLSGLSFKITPFSFFQTNSAGAEKLYEKAGRYLLEALGGRKPREVFDLYSGTGTITQIISPYADHVTGIEIVKEAVDAAKENAAANHITNCDFLCGDVFKVLDGIDEKPDYIIVDPPREGLSPKALRKILSYEVPSLIYIACQPASLARDIPAFLNEGYKVSHISCVDMFPRTAGVEVIALFTKK</sequence>
<evidence type="ECO:0000256" key="5">
    <source>
        <dbReference type="PROSITE-ProRule" id="PRU10015"/>
    </source>
</evidence>
<keyword evidence="2 4" id="KW-0808">Transferase</keyword>
<dbReference type="Pfam" id="PF05958">
    <property type="entry name" value="tRNA_U5-meth_tr"/>
    <property type="match status" value="1"/>
</dbReference>
<comment type="caution">
    <text evidence="6">The sequence shown here is derived from an EMBL/GenBank/DDBJ whole genome shotgun (WGS) entry which is preliminary data.</text>
</comment>
<feature type="binding site" evidence="4">
    <location>
        <position position="366"/>
    </location>
    <ligand>
        <name>S-adenosyl-L-methionine</name>
        <dbReference type="ChEBI" id="CHEBI:59789"/>
    </ligand>
</feature>
<feature type="binding site" evidence="4">
    <location>
        <position position="432"/>
    </location>
    <ligand>
        <name>S-adenosyl-L-methionine</name>
        <dbReference type="ChEBI" id="CHEBI:59789"/>
    </ligand>
</feature>
<dbReference type="SUPFAM" id="SSF53335">
    <property type="entry name" value="S-adenosyl-L-methionine-dependent methyltransferases"/>
    <property type="match status" value="1"/>
</dbReference>
<feature type="active site" description="Nucleophile" evidence="4">
    <location>
        <position position="459"/>
    </location>
</feature>
<feature type="binding site" evidence="4">
    <location>
        <position position="333"/>
    </location>
    <ligand>
        <name>S-adenosyl-L-methionine</name>
        <dbReference type="ChEBI" id="CHEBI:59789"/>
    </ligand>
</feature>
<dbReference type="InterPro" id="IPR012340">
    <property type="entry name" value="NA-bd_OB-fold"/>
</dbReference>
<feature type="active site" evidence="5">
    <location>
        <position position="459"/>
    </location>
</feature>
<evidence type="ECO:0000256" key="1">
    <source>
        <dbReference type="ARBA" id="ARBA00022603"/>
    </source>
</evidence>
<keyword evidence="3 4" id="KW-0949">S-adenosyl-L-methionine</keyword>
<evidence type="ECO:0000313" key="6">
    <source>
        <dbReference type="EMBL" id="MQN01819.1"/>
    </source>
</evidence>
<dbReference type="InterPro" id="IPR010280">
    <property type="entry name" value="U5_MeTrfase_fam"/>
</dbReference>
<dbReference type="PANTHER" id="PTHR11061:SF30">
    <property type="entry name" value="TRNA (URACIL(54)-C(5))-METHYLTRANSFERASE"/>
    <property type="match status" value="1"/>
</dbReference>
<keyword evidence="1 4" id="KW-0489">Methyltransferase</keyword>
<reference evidence="6" key="1">
    <citation type="journal article" date="2020" name="Appl. Environ. Microbiol.">
        <title>Medium-Chain Fatty Acid Synthesis by 'Candidatus Weimeria bifida' gen. nov., sp. nov., and 'Candidatus Pseudoramibacter fermentans' sp. nov.</title>
        <authorList>
            <person name="Scarborough M.J."/>
            <person name="Myers K.S."/>
            <person name="Donohue T.J."/>
            <person name="Noguera D.R."/>
        </authorList>
    </citation>
    <scope>NUCLEOTIDE SEQUENCE</scope>
    <source>
        <strain evidence="6">LCO1.1</strain>
    </source>
</reference>
<evidence type="ECO:0000256" key="2">
    <source>
        <dbReference type="ARBA" id="ARBA00022679"/>
    </source>
</evidence>
<evidence type="ECO:0000256" key="3">
    <source>
        <dbReference type="ARBA" id="ARBA00022691"/>
    </source>
</evidence>
<gene>
    <name evidence="6" type="ORF">FRC54_07855</name>
</gene>
<dbReference type="GO" id="GO:0008173">
    <property type="term" value="F:RNA methyltransferase activity"/>
    <property type="evidence" value="ECO:0007669"/>
    <property type="project" value="InterPro"/>
</dbReference>
<dbReference type="AlphaFoldDB" id="A0A6N7J231"/>
<organism evidence="6 7">
    <name type="scientific">Candidatus Weimeria bifida</name>
    <dbReference type="NCBI Taxonomy" id="2599074"/>
    <lineage>
        <taxon>Bacteria</taxon>
        <taxon>Bacillati</taxon>
        <taxon>Bacillota</taxon>
        <taxon>Clostridia</taxon>
        <taxon>Lachnospirales</taxon>
        <taxon>Lachnospiraceae</taxon>
        <taxon>Candidatus Weimeria</taxon>
    </lineage>
</organism>
<dbReference type="Gene3D" id="3.40.50.150">
    <property type="entry name" value="Vaccinia Virus protein VP39"/>
    <property type="match status" value="1"/>
</dbReference>
<dbReference type="CDD" id="cd02440">
    <property type="entry name" value="AdoMet_MTases"/>
    <property type="match status" value="1"/>
</dbReference>
<feature type="binding site" evidence="4">
    <location>
        <position position="387"/>
    </location>
    <ligand>
        <name>S-adenosyl-L-methionine</name>
        <dbReference type="ChEBI" id="CHEBI:59789"/>
    </ligand>
</feature>
<evidence type="ECO:0000256" key="4">
    <source>
        <dbReference type="PROSITE-ProRule" id="PRU01024"/>
    </source>
</evidence>
<proteinExistence type="inferred from homology"/>
<accession>A0A6N7J231</accession>